<dbReference type="InterPro" id="IPR023550">
    <property type="entry name" value="PKHD_hydroxylase"/>
</dbReference>
<name>A0A6S7B1F3_9BURK</name>
<feature type="domain" description="Fe2OG dioxygenase" evidence="4">
    <location>
        <begin position="1"/>
        <end position="105"/>
    </location>
</feature>
<dbReference type="Pfam" id="PF18331">
    <property type="entry name" value="PKHD_C"/>
    <property type="match status" value="1"/>
</dbReference>
<accession>A0A6S7B1F3</accession>
<dbReference type="PROSITE" id="PS51471">
    <property type="entry name" value="FE2OG_OXY"/>
    <property type="match status" value="1"/>
</dbReference>
<evidence type="ECO:0000259" key="4">
    <source>
        <dbReference type="PROSITE" id="PS51471"/>
    </source>
</evidence>
<dbReference type="EC" id="1.14.11.-" evidence="5"/>
<organism evidence="5 6">
    <name type="scientific">Paraburkholderia ultramafica</name>
    <dbReference type="NCBI Taxonomy" id="1544867"/>
    <lineage>
        <taxon>Bacteria</taxon>
        <taxon>Pseudomonadati</taxon>
        <taxon>Pseudomonadota</taxon>
        <taxon>Betaproteobacteria</taxon>
        <taxon>Burkholderiales</taxon>
        <taxon>Burkholderiaceae</taxon>
        <taxon>Paraburkholderia</taxon>
    </lineage>
</organism>
<evidence type="ECO:0000256" key="3">
    <source>
        <dbReference type="ARBA" id="ARBA00023237"/>
    </source>
</evidence>
<dbReference type="Gene3D" id="2.40.170.20">
    <property type="entry name" value="TonB-dependent receptor, beta-barrel domain"/>
    <property type="match status" value="1"/>
</dbReference>
<protein>
    <submittedName>
        <fullName evidence="5">PKHD-type hydroxylase YbiX</fullName>
        <ecNumber evidence="5">1.14.11.-</ecNumber>
    </submittedName>
</protein>
<comment type="subcellular location">
    <subcellularLocation>
        <location evidence="1">Cell outer membrane</location>
    </subcellularLocation>
</comment>
<keyword evidence="2" id="KW-0472">Membrane</keyword>
<evidence type="ECO:0000313" key="6">
    <source>
        <dbReference type="Proteomes" id="UP000494365"/>
    </source>
</evidence>
<dbReference type="Proteomes" id="UP000494365">
    <property type="component" value="Unassembled WGS sequence"/>
</dbReference>
<dbReference type="InterPro" id="IPR036942">
    <property type="entry name" value="Beta-barrel_TonB_sf"/>
</dbReference>
<dbReference type="GO" id="GO:0009279">
    <property type="term" value="C:cell outer membrane"/>
    <property type="evidence" value="ECO:0007669"/>
    <property type="project" value="UniProtKB-SubCell"/>
</dbReference>
<dbReference type="Gene3D" id="4.10.860.20">
    <property type="entry name" value="Rabenosyn, Rab binding domain"/>
    <property type="match status" value="1"/>
</dbReference>
<proteinExistence type="predicted"/>
<gene>
    <name evidence="5" type="primary">ybiX</name>
    <name evidence="5" type="ORF">LMG28614_00642</name>
</gene>
<evidence type="ECO:0000256" key="1">
    <source>
        <dbReference type="ARBA" id="ARBA00004442"/>
    </source>
</evidence>
<evidence type="ECO:0000313" key="5">
    <source>
        <dbReference type="EMBL" id="CAB3778535.1"/>
    </source>
</evidence>
<sequence length="154" mass="17688">MDRHYFYGLIDRDFRKTTSDVGTVRVEHDINSQLTIRNTTRDTKSTQNYIWTQPDDSQGNVVNGMVWRRAKLPAGDMVLYAASSLHHVSPITRGVRIASFFWIQSMVRDDGERTMLFQLDNDVQRLAAEKGSNDPTVVSLTGIYHNLLRRWADA</sequence>
<dbReference type="AlphaFoldDB" id="A0A6S7B1F3"/>
<dbReference type="GO" id="GO:0006974">
    <property type="term" value="P:DNA damage response"/>
    <property type="evidence" value="ECO:0007669"/>
    <property type="project" value="TreeGrafter"/>
</dbReference>
<dbReference type="InterPro" id="IPR041097">
    <property type="entry name" value="PKHD_C"/>
</dbReference>
<dbReference type="PANTHER" id="PTHR41536">
    <property type="entry name" value="PKHD-TYPE HYDROXYLASE YBIX"/>
    <property type="match status" value="1"/>
</dbReference>
<reference evidence="5 6" key="1">
    <citation type="submission" date="2020-04" db="EMBL/GenBank/DDBJ databases">
        <authorList>
            <person name="De Canck E."/>
        </authorList>
    </citation>
    <scope>NUCLEOTIDE SEQUENCE [LARGE SCALE GENOMIC DNA]</scope>
    <source>
        <strain evidence="5 6">LMG 28614</strain>
    </source>
</reference>
<dbReference type="PANTHER" id="PTHR41536:SF1">
    <property type="entry name" value="PKHD-TYPE HYDROXYLASE YBIX"/>
    <property type="match status" value="1"/>
</dbReference>
<dbReference type="GO" id="GO:0006879">
    <property type="term" value="P:intracellular iron ion homeostasis"/>
    <property type="evidence" value="ECO:0007669"/>
    <property type="project" value="TreeGrafter"/>
</dbReference>
<keyword evidence="3" id="KW-0998">Cell outer membrane</keyword>
<keyword evidence="5" id="KW-0560">Oxidoreductase</keyword>
<keyword evidence="6" id="KW-1185">Reference proteome</keyword>
<evidence type="ECO:0000256" key="2">
    <source>
        <dbReference type="ARBA" id="ARBA00023136"/>
    </source>
</evidence>
<dbReference type="GO" id="GO:0016706">
    <property type="term" value="F:2-oxoglutarate-dependent dioxygenase activity"/>
    <property type="evidence" value="ECO:0007669"/>
    <property type="project" value="InterPro"/>
</dbReference>
<dbReference type="EMBL" id="CADIKK010000002">
    <property type="protein sequence ID" value="CAB3778535.1"/>
    <property type="molecule type" value="Genomic_DNA"/>
</dbReference>
<dbReference type="InterPro" id="IPR005123">
    <property type="entry name" value="Oxoglu/Fe-dep_dioxygenase_dom"/>
</dbReference>